<accession>A0A074X656</accession>
<reference evidence="4 5" key="1">
    <citation type="journal article" date="2014" name="BMC Genomics">
        <title>Genome sequencing of four Aureobasidium pullulans varieties: biotechnological potential, stress tolerance, and description of new species.</title>
        <authorList>
            <person name="Gostin Ar C."/>
            <person name="Ohm R.A."/>
            <person name="Kogej T."/>
            <person name="Sonjak S."/>
            <person name="Turk M."/>
            <person name="Zajc J."/>
            <person name="Zalar P."/>
            <person name="Grube M."/>
            <person name="Sun H."/>
            <person name="Han J."/>
            <person name="Sharma A."/>
            <person name="Chiniquy J."/>
            <person name="Ngan C.Y."/>
            <person name="Lipzen A."/>
            <person name="Barry K."/>
            <person name="Grigoriev I.V."/>
            <person name="Gunde-Cimerman N."/>
        </authorList>
    </citation>
    <scope>NUCLEOTIDE SEQUENCE [LARGE SCALE GENOMIC DNA]</scope>
    <source>
        <strain evidence="4 5">EXF-150</strain>
    </source>
</reference>
<dbReference type="EMBL" id="KL584995">
    <property type="protein sequence ID" value="KEQ80878.1"/>
    <property type="molecule type" value="Genomic_DNA"/>
</dbReference>
<protein>
    <recommendedName>
        <fullName evidence="3">Zn(2)-C6 fungal-type domain-containing protein</fullName>
    </recommendedName>
</protein>
<evidence type="ECO:0000313" key="4">
    <source>
        <dbReference type="EMBL" id="KEQ80878.1"/>
    </source>
</evidence>
<evidence type="ECO:0000256" key="1">
    <source>
        <dbReference type="ARBA" id="ARBA00004123"/>
    </source>
</evidence>
<dbReference type="GeneID" id="40740962"/>
<dbReference type="GO" id="GO:0008270">
    <property type="term" value="F:zinc ion binding"/>
    <property type="evidence" value="ECO:0007669"/>
    <property type="project" value="InterPro"/>
</dbReference>
<dbReference type="PROSITE" id="PS50048">
    <property type="entry name" value="ZN2_CY6_FUNGAL_2"/>
    <property type="match status" value="1"/>
</dbReference>
<dbReference type="Gene3D" id="4.10.240.10">
    <property type="entry name" value="Zn(2)-C6 fungal-type DNA-binding domain"/>
    <property type="match status" value="1"/>
</dbReference>
<dbReference type="InterPro" id="IPR001138">
    <property type="entry name" value="Zn2Cys6_DnaBD"/>
</dbReference>
<dbReference type="SUPFAM" id="SSF57701">
    <property type="entry name" value="Zn2/Cys6 DNA-binding domain"/>
    <property type="match status" value="1"/>
</dbReference>
<keyword evidence="2" id="KW-0539">Nucleus</keyword>
<name>A0A074X656_AURPU</name>
<dbReference type="PROSITE" id="PS00463">
    <property type="entry name" value="ZN2_CY6_FUNGAL_1"/>
    <property type="match status" value="1"/>
</dbReference>
<dbReference type="Proteomes" id="UP000030706">
    <property type="component" value="Unassembled WGS sequence"/>
</dbReference>
<evidence type="ECO:0000259" key="3">
    <source>
        <dbReference type="PROSITE" id="PS50048"/>
    </source>
</evidence>
<dbReference type="GO" id="GO:0000981">
    <property type="term" value="F:DNA-binding transcription factor activity, RNA polymerase II-specific"/>
    <property type="evidence" value="ECO:0007669"/>
    <property type="project" value="InterPro"/>
</dbReference>
<organism evidence="4 5">
    <name type="scientific">Aureobasidium pullulans EXF-150</name>
    <dbReference type="NCBI Taxonomy" id="1043002"/>
    <lineage>
        <taxon>Eukaryota</taxon>
        <taxon>Fungi</taxon>
        <taxon>Dikarya</taxon>
        <taxon>Ascomycota</taxon>
        <taxon>Pezizomycotina</taxon>
        <taxon>Dothideomycetes</taxon>
        <taxon>Dothideomycetidae</taxon>
        <taxon>Dothideales</taxon>
        <taxon>Saccotheciaceae</taxon>
        <taxon>Aureobasidium</taxon>
    </lineage>
</organism>
<dbReference type="PANTHER" id="PTHR37534:SF46">
    <property type="entry name" value="ZN(II)2CYS6 TRANSCRIPTION FACTOR (EUROFUNG)"/>
    <property type="match status" value="1"/>
</dbReference>
<feature type="domain" description="Zn(2)-C6 fungal-type" evidence="3">
    <location>
        <begin position="12"/>
        <end position="42"/>
    </location>
</feature>
<proteinExistence type="predicted"/>
<keyword evidence="5" id="KW-1185">Reference proteome</keyword>
<dbReference type="Pfam" id="PF11951">
    <property type="entry name" value="Fungal_trans_2"/>
    <property type="match status" value="1"/>
</dbReference>
<dbReference type="HOGENOM" id="CLU_041955_0_0_1"/>
<sequence>MPPKRIRVSEGSCWRCKDRRVLCDVKKPTCTRCETADTKCEYGMRFKWANGVAARGRFAGQNLLPVKQFVPAPRIQSPSTPDDWQVLYFAREVLPRFSLMDAGPGVDPAWLVTDPSIHQAVIAVANAHRLFRNHAVQEETLSQIKQARLTAIRSLRTRLQDSFNLSHAITFPSSVLLCMLDGIIEPQDDGLAAAFHLRGGRAILQHGNHMMEVSSAKAGPMSLLLSVYATMDLTYAILGGEAPHLGPETWLQLADGEAWWTGIKDDHAFVDIMALLAQLAQLGHDARVSGFPAPIRELLEIQLTLGRTEARLESITTPSSPADGIQSIDALTVFCSAYRASARIYMYRALCNLEISDVLVQESVQEGVDALLQAPQIGKLAHCLLFPCLMIGTHCISPESQQTVLNSLKIAAEYLSFGSIKLMEEFLKDTWLVEDLTADFWTMMQPVSGKAFMF</sequence>
<comment type="subcellular location">
    <subcellularLocation>
        <location evidence="1">Nucleus</location>
    </subcellularLocation>
</comment>
<dbReference type="OrthoDB" id="3362851at2759"/>
<dbReference type="InterPro" id="IPR036864">
    <property type="entry name" value="Zn2-C6_fun-type_DNA-bd_sf"/>
</dbReference>
<dbReference type="InterPro" id="IPR021858">
    <property type="entry name" value="Fun_TF"/>
</dbReference>
<dbReference type="GO" id="GO:0005634">
    <property type="term" value="C:nucleus"/>
    <property type="evidence" value="ECO:0007669"/>
    <property type="project" value="UniProtKB-SubCell"/>
</dbReference>
<gene>
    <name evidence="4" type="ORF">M438DRAFT_103896</name>
</gene>
<dbReference type="CDD" id="cd00067">
    <property type="entry name" value="GAL4"/>
    <property type="match status" value="1"/>
</dbReference>
<dbReference type="AlphaFoldDB" id="A0A074X656"/>
<dbReference type="PANTHER" id="PTHR37534">
    <property type="entry name" value="TRANSCRIPTIONAL ACTIVATOR PROTEIN UGA3"/>
    <property type="match status" value="1"/>
</dbReference>
<evidence type="ECO:0000256" key="2">
    <source>
        <dbReference type="ARBA" id="ARBA00023242"/>
    </source>
</evidence>
<evidence type="ECO:0000313" key="5">
    <source>
        <dbReference type="Proteomes" id="UP000030706"/>
    </source>
</evidence>
<dbReference type="RefSeq" id="XP_029757065.1">
    <property type="nucleotide sequence ID" value="XM_029898656.1"/>
</dbReference>
<dbReference type="SMART" id="SM00066">
    <property type="entry name" value="GAL4"/>
    <property type="match status" value="1"/>
</dbReference>
<dbReference type="Pfam" id="PF00172">
    <property type="entry name" value="Zn_clus"/>
    <property type="match status" value="1"/>
</dbReference>